<dbReference type="EMBL" id="OU898278">
    <property type="protein sequence ID" value="CAG9831374.1"/>
    <property type="molecule type" value="Genomic_DNA"/>
</dbReference>
<gene>
    <name evidence="3" type="ORF">DIABBA_LOCUS4972</name>
</gene>
<dbReference type="Pfam" id="PF26634">
    <property type="entry name" value="DUF8207"/>
    <property type="match status" value="1"/>
</dbReference>
<evidence type="ECO:0000313" key="3">
    <source>
        <dbReference type="EMBL" id="CAG9831374.1"/>
    </source>
</evidence>
<feature type="compositionally biased region" description="Polar residues" evidence="1">
    <location>
        <begin position="241"/>
        <end position="250"/>
    </location>
</feature>
<sequence length="297" mass="34708">MLNREQRIKQLAKIIGTKYKALKRMQSDQQEHLETIFTPITEPLTEINNFLKTTHQSENHEDTSEHQNNHLNNTQQKDEESSDEEHLQKYWHHSPDIDRSYGPQYVWKTDKWVMGDKEIKFTPKNIWVNNNQYKATNGLYNLIFYKEPQDFTPNDCINYKKILEVTGIHRDSRGYLRHQAFPDKFKKIIKPIFKMNPAKEQKLLLWFDEIDDDVNEDKSESEPYSDDGECSYSENYVPGSSNLLNESVSGSDEILEDHDENPEENGEQILNFIKNRTDGETPGSGVNKLIKVMGPPA</sequence>
<accession>A0A9N9SZF9</accession>
<feature type="compositionally biased region" description="Basic and acidic residues" evidence="1">
    <location>
        <begin position="76"/>
        <end position="88"/>
    </location>
</feature>
<protein>
    <recommendedName>
        <fullName evidence="2">DUF8207 domain-containing protein</fullName>
    </recommendedName>
</protein>
<feature type="region of interest" description="Disordered" evidence="1">
    <location>
        <begin position="56"/>
        <end position="88"/>
    </location>
</feature>
<evidence type="ECO:0000313" key="4">
    <source>
        <dbReference type="Proteomes" id="UP001153709"/>
    </source>
</evidence>
<dbReference type="OrthoDB" id="6775587at2759"/>
<dbReference type="Proteomes" id="UP001153709">
    <property type="component" value="Chromosome 3"/>
</dbReference>
<reference evidence="3" key="1">
    <citation type="submission" date="2022-01" db="EMBL/GenBank/DDBJ databases">
        <authorList>
            <person name="King R."/>
        </authorList>
    </citation>
    <scope>NUCLEOTIDE SEQUENCE</scope>
</reference>
<evidence type="ECO:0000259" key="2">
    <source>
        <dbReference type="Pfam" id="PF26634"/>
    </source>
</evidence>
<organism evidence="3 4">
    <name type="scientific">Diabrotica balteata</name>
    <name type="common">Banded cucumber beetle</name>
    <dbReference type="NCBI Taxonomy" id="107213"/>
    <lineage>
        <taxon>Eukaryota</taxon>
        <taxon>Metazoa</taxon>
        <taxon>Ecdysozoa</taxon>
        <taxon>Arthropoda</taxon>
        <taxon>Hexapoda</taxon>
        <taxon>Insecta</taxon>
        <taxon>Pterygota</taxon>
        <taxon>Neoptera</taxon>
        <taxon>Endopterygota</taxon>
        <taxon>Coleoptera</taxon>
        <taxon>Polyphaga</taxon>
        <taxon>Cucujiformia</taxon>
        <taxon>Chrysomeloidea</taxon>
        <taxon>Chrysomelidae</taxon>
        <taxon>Galerucinae</taxon>
        <taxon>Diabroticina</taxon>
        <taxon>Diabroticites</taxon>
        <taxon>Diabrotica</taxon>
    </lineage>
</organism>
<dbReference type="InterPro" id="IPR058520">
    <property type="entry name" value="DUF8207"/>
</dbReference>
<feature type="compositionally biased region" description="Basic and acidic residues" evidence="1">
    <location>
        <begin position="56"/>
        <end position="68"/>
    </location>
</feature>
<feature type="region of interest" description="Disordered" evidence="1">
    <location>
        <begin position="241"/>
        <end position="266"/>
    </location>
</feature>
<dbReference type="AlphaFoldDB" id="A0A9N9SZF9"/>
<name>A0A9N9SZF9_DIABA</name>
<feature type="domain" description="DUF8207" evidence="2">
    <location>
        <begin position="97"/>
        <end position="193"/>
    </location>
</feature>
<dbReference type="PANTHER" id="PTHR35374:SF1">
    <property type="entry name" value="PROTEIN KINASE DOMAIN-CONTAINING PROTEIN"/>
    <property type="match status" value="1"/>
</dbReference>
<dbReference type="PANTHER" id="PTHR35374">
    <property type="entry name" value="CYCLIN-DEPENDENT KINASE 11A-LIKE"/>
    <property type="match status" value="1"/>
</dbReference>
<evidence type="ECO:0000256" key="1">
    <source>
        <dbReference type="SAM" id="MobiDB-lite"/>
    </source>
</evidence>
<proteinExistence type="predicted"/>
<keyword evidence="4" id="KW-1185">Reference proteome</keyword>
<feature type="compositionally biased region" description="Acidic residues" evidence="1">
    <location>
        <begin position="253"/>
        <end position="266"/>
    </location>
</feature>